<dbReference type="HAMAP" id="MF_00083">
    <property type="entry name" value="Pept_tRNA_hydro_bact"/>
    <property type="match status" value="1"/>
</dbReference>
<comment type="subcellular location">
    <subcellularLocation>
        <location evidence="6">Cytoplasm</location>
    </subcellularLocation>
</comment>
<dbReference type="GO" id="GO:0004045">
    <property type="term" value="F:peptidyl-tRNA hydrolase activity"/>
    <property type="evidence" value="ECO:0007669"/>
    <property type="project" value="UniProtKB-UniRule"/>
</dbReference>
<feature type="binding site" evidence="6">
    <location>
        <position position="66"/>
    </location>
    <ligand>
        <name>tRNA</name>
        <dbReference type="ChEBI" id="CHEBI:17843"/>
    </ligand>
</feature>
<accession>A0A2G6E4Q6</accession>
<comment type="caution">
    <text evidence="6">Lacks conserved residue(s) required for the propagation of feature annotation.</text>
</comment>
<evidence type="ECO:0000256" key="3">
    <source>
        <dbReference type="ARBA" id="ARBA00022801"/>
    </source>
</evidence>
<dbReference type="GO" id="GO:0000049">
    <property type="term" value="F:tRNA binding"/>
    <property type="evidence" value="ECO:0007669"/>
    <property type="project" value="UniProtKB-UniRule"/>
</dbReference>
<comment type="similarity">
    <text evidence="6">Belongs to the PTH family.</text>
</comment>
<name>A0A2G6E4Q6_9BACT</name>
<keyword evidence="2 6" id="KW-0820">tRNA-binding</keyword>
<comment type="caution">
    <text evidence="7">The sequence shown here is derived from an EMBL/GenBank/DDBJ whole genome shotgun (WGS) entry which is preliminary data.</text>
</comment>
<evidence type="ECO:0000256" key="2">
    <source>
        <dbReference type="ARBA" id="ARBA00022555"/>
    </source>
</evidence>
<dbReference type="GO" id="GO:0005737">
    <property type="term" value="C:cytoplasm"/>
    <property type="evidence" value="ECO:0007669"/>
    <property type="project" value="UniProtKB-SubCell"/>
</dbReference>
<dbReference type="FunFam" id="3.40.50.1470:FF:000001">
    <property type="entry name" value="Peptidyl-tRNA hydrolase"/>
    <property type="match status" value="1"/>
</dbReference>
<evidence type="ECO:0000256" key="6">
    <source>
        <dbReference type="HAMAP-Rule" id="MF_00083"/>
    </source>
</evidence>
<evidence type="ECO:0000256" key="5">
    <source>
        <dbReference type="ARBA" id="ARBA00050038"/>
    </source>
</evidence>
<comment type="catalytic activity">
    <reaction evidence="6">
        <text>an N-acyl-L-alpha-aminoacyl-tRNA + H2O = an N-acyl-L-amino acid + a tRNA + H(+)</text>
        <dbReference type="Rhea" id="RHEA:54448"/>
        <dbReference type="Rhea" id="RHEA-COMP:10123"/>
        <dbReference type="Rhea" id="RHEA-COMP:13883"/>
        <dbReference type="ChEBI" id="CHEBI:15377"/>
        <dbReference type="ChEBI" id="CHEBI:15378"/>
        <dbReference type="ChEBI" id="CHEBI:59874"/>
        <dbReference type="ChEBI" id="CHEBI:78442"/>
        <dbReference type="ChEBI" id="CHEBI:138191"/>
        <dbReference type="EC" id="3.1.1.29"/>
    </reaction>
</comment>
<dbReference type="PANTHER" id="PTHR17224">
    <property type="entry name" value="PEPTIDYL-TRNA HYDROLASE"/>
    <property type="match status" value="1"/>
</dbReference>
<dbReference type="GO" id="GO:0072344">
    <property type="term" value="P:rescue of stalled ribosome"/>
    <property type="evidence" value="ECO:0007669"/>
    <property type="project" value="UniProtKB-UniRule"/>
</dbReference>
<keyword evidence="6" id="KW-0963">Cytoplasm</keyword>
<dbReference type="InterPro" id="IPR036416">
    <property type="entry name" value="Pept_tRNA_hydro_sf"/>
</dbReference>
<dbReference type="Gene3D" id="3.40.50.1470">
    <property type="entry name" value="Peptidyl-tRNA hydrolase"/>
    <property type="match status" value="1"/>
</dbReference>
<comment type="function">
    <text evidence="6">Hydrolyzes ribosome-free peptidyl-tRNAs (with 1 or more amino acids incorporated), which drop off the ribosome during protein synthesis, or as a result of ribosome stalling.</text>
</comment>
<dbReference type="PANTHER" id="PTHR17224:SF1">
    <property type="entry name" value="PEPTIDYL-TRNA HYDROLASE"/>
    <property type="match status" value="1"/>
</dbReference>
<evidence type="ECO:0000256" key="1">
    <source>
        <dbReference type="ARBA" id="ARBA00013260"/>
    </source>
</evidence>
<feature type="active site" description="Proton acceptor" evidence="6">
    <location>
        <position position="19"/>
    </location>
</feature>
<dbReference type="GO" id="GO:0006515">
    <property type="term" value="P:protein quality control for misfolded or incompletely synthesized proteins"/>
    <property type="evidence" value="ECO:0007669"/>
    <property type="project" value="UniProtKB-UniRule"/>
</dbReference>
<dbReference type="SUPFAM" id="SSF53178">
    <property type="entry name" value="Peptidyl-tRNA hydrolase-like"/>
    <property type="match status" value="1"/>
</dbReference>
<proteinExistence type="inferred from homology"/>
<comment type="function">
    <text evidence="6">Catalyzes the release of premature peptidyl moieties from peptidyl-tRNA molecules trapped in stalled 50S ribosomal subunits, and thus maintains levels of free tRNAs and 50S ribosomes.</text>
</comment>
<comment type="subunit">
    <text evidence="6">Monomer.</text>
</comment>
<feature type="site" description="Stabilizes the basic form of H active site to accept a proton" evidence="6">
    <location>
        <position position="91"/>
    </location>
</feature>
<dbReference type="InterPro" id="IPR001328">
    <property type="entry name" value="Pept_tRNA_hydro"/>
</dbReference>
<dbReference type="CDD" id="cd00462">
    <property type="entry name" value="PTH"/>
    <property type="match status" value="1"/>
</dbReference>
<dbReference type="EC" id="3.1.1.29" evidence="1 6"/>
<dbReference type="Proteomes" id="UP000229740">
    <property type="component" value="Unassembled WGS sequence"/>
</dbReference>
<feature type="site" description="Discriminates between blocked and unblocked aminoacyl-tRNA" evidence="6">
    <location>
        <position position="9"/>
    </location>
</feature>
<feature type="binding site" evidence="6">
    <location>
        <position position="64"/>
    </location>
    <ligand>
        <name>tRNA</name>
        <dbReference type="ChEBI" id="CHEBI:17843"/>
    </ligand>
</feature>
<evidence type="ECO:0000256" key="4">
    <source>
        <dbReference type="ARBA" id="ARBA00022884"/>
    </source>
</evidence>
<reference evidence="7 8" key="1">
    <citation type="submission" date="2017-10" db="EMBL/GenBank/DDBJ databases">
        <title>Novel microbial diversity and functional potential in the marine mammal oral microbiome.</title>
        <authorList>
            <person name="Dudek N.K."/>
            <person name="Sun C.L."/>
            <person name="Burstein D."/>
            <person name="Kantor R.S."/>
            <person name="Aliaga Goltsman D.S."/>
            <person name="Bik E.M."/>
            <person name="Thomas B.C."/>
            <person name="Banfield J.F."/>
            <person name="Relman D.A."/>
        </authorList>
    </citation>
    <scope>NUCLEOTIDE SEQUENCE [LARGE SCALE GENOMIC DNA]</scope>
    <source>
        <strain evidence="7">DOLZORAL124_49_17</strain>
    </source>
</reference>
<sequence length="199" mass="22256">MWCIVGLGNPGKQYADTRHNVGFMLTDLLAERYPSTSQQRTASSRIRQTRVHGHSVLLIQPLTYMNLSGLAVAELLDRNNASPKQLIVVYDDLDLPPGLLRIRLRGGHGGHKGVKSIIENLDTDAFIRIRIGIGHPRVHSERELKDHCGGRGDVVDYVLQAFQQDEIGLLREVLHKTADAIALIVTGKIEHAMNLYNRR</sequence>
<keyword evidence="4 6" id="KW-0694">RNA-binding</keyword>
<keyword evidence="3 6" id="KW-0378">Hydrolase</keyword>
<evidence type="ECO:0000313" key="7">
    <source>
        <dbReference type="EMBL" id="PID57045.1"/>
    </source>
</evidence>
<dbReference type="Pfam" id="PF01195">
    <property type="entry name" value="Pept_tRNA_hydro"/>
    <property type="match status" value="1"/>
</dbReference>
<dbReference type="NCBIfam" id="TIGR00447">
    <property type="entry name" value="pth"/>
    <property type="match status" value="1"/>
</dbReference>
<gene>
    <name evidence="6" type="primary">pth</name>
    <name evidence="7" type="ORF">CSB45_09005</name>
</gene>
<evidence type="ECO:0000313" key="8">
    <source>
        <dbReference type="Proteomes" id="UP000229740"/>
    </source>
</evidence>
<dbReference type="EMBL" id="PDPS01000029">
    <property type="protein sequence ID" value="PID57045.1"/>
    <property type="molecule type" value="Genomic_DNA"/>
</dbReference>
<protein>
    <recommendedName>
        <fullName evidence="5 6">Peptidyl-tRNA hydrolase</fullName>
        <shortName evidence="6">Pth</shortName>
        <ecNumber evidence="1 6">3.1.1.29</ecNumber>
    </recommendedName>
</protein>
<organism evidence="7 8">
    <name type="scientific">candidate division KSB3 bacterium</name>
    <dbReference type="NCBI Taxonomy" id="2044937"/>
    <lineage>
        <taxon>Bacteria</taxon>
        <taxon>candidate division KSB3</taxon>
    </lineage>
</organism>
<feature type="binding site" evidence="6">
    <location>
        <position position="14"/>
    </location>
    <ligand>
        <name>tRNA</name>
        <dbReference type="ChEBI" id="CHEBI:17843"/>
    </ligand>
</feature>
<dbReference type="AlphaFoldDB" id="A0A2G6E4Q6"/>